<evidence type="ECO:0000313" key="2">
    <source>
        <dbReference type="EMBL" id="KAJ8302239.1"/>
    </source>
</evidence>
<name>A0ABQ9EA60_TEGGR</name>
<gene>
    <name evidence="2" type="ORF">KUTeg_021226</name>
</gene>
<proteinExistence type="predicted"/>
<keyword evidence="3" id="KW-1185">Reference proteome</keyword>
<accession>A0ABQ9EA60</accession>
<dbReference type="Pfam" id="PF24764">
    <property type="entry name" value="rva_4"/>
    <property type="match status" value="1"/>
</dbReference>
<dbReference type="PANTHER" id="PTHR46791:SF13">
    <property type="entry name" value="CLR5 DOMAIN-CONTAINING PROTEIN"/>
    <property type="match status" value="1"/>
</dbReference>
<dbReference type="EMBL" id="JARBDR010000918">
    <property type="protein sequence ID" value="KAJ8302239.1"/>
    <property type="molecule type" value="Genomic_DNA"/>
</dbReference>
<organism evidence="2 3">
    <name type="scientific">Tegillarca granosa</name>
    <name type="common">Malaysian cockle</name>
    <name type="synonym">Anadara granosa</name>
    <dbReference type="NCBI Taxonomy" id="220873"/>
    <lineage>
        <taxon>Eukaryota</taxon>
        <taxon>Metazoa</taxon>
        <taxon>Spiralia</taxon>
        <taxon>Lophotrochozoa</taxon>
        <taxon>Mollusca</taxon>
        <taxon>Bivalvia</taxon>
        <taxon>Autobranchia</taxon>
        <taxon>Pteriomorphia</taxon>
        <taxon>Arcoida</taxon>
        <taxon>Arcoidea</taxon>
        <taxon>Arcidae</taxon>
        <taxon>Tegillarca</taxon>
    </lineage>
</organism>
<evidence type="ECO:0000313" key="3">
    <source>
        <dbReference type="Proteomes" id="UP001217089"/>
    </source>
</evidence>
<protein>
    <recommendedName>
        <fullName evidence="1">Integrase core domain-containing protein</fullName>
    </recommendedName>
</protein>
<dbReference type="InterPro" id="IPR058913">
    <property type="entry name" value="Integrase_dom_put"/>
</dbReference>
<sequence length="233" mass="27100">MQETDPEGVEIRASKRLVRRAYFAKGPNYISHIDGYDKLKPFGLCISGSIDGFSSRIIWLNVYNTNNNPRIIGRYFLESVKQIRGSPCIVIGDCGTENGHVRDFQTFFHRNSSFGNVYMSGASTCNQRIESWWGFLRRECTQFWIELFRSMEEEGLYNGDFLDKNLVQFCFMALIQDELDDIAEIWNTHKIRPSRNQNWPSGRPDLMYFTPMLWGSEDYLCSVPDEELYVCAT</sequence>
<dbReference type="Proteomes" id="UP001217089">
    <property type="component" value="Unassembled WGS sequence"/>
</dbReference>
<evidence type="ECO:0000259" key="1">
    <source>
        <dbReference type="Pfam" id="PF24764"/>
    </source>
</evidence>
<feature type="domain" description="Integrase core" evidence="1">
    <location>
        <begin position="22"/>
        <end position="197"/>
    </location>
</feature>
<comment type="caution">
    <text evidence="2">The sequence shown here is derived from an EMBL/GenBank/DDBJ whole genome shotgun (WGS) entry which is preliminary data.</text>
</comment>
<reference evidence="2 3" key="1">
    <citation type="submission" date="2022-12" db="EMBL/GenBank/DDBJ databases">
        <title>Chromosome-level genome of Tegillarca granosa.</title>
        <authorList>
            <person name="Kim J."/>
        </authorList>
    </citation>
    <scope>NUCLEOTIDE SEQUENCE [LARGE SCALE GENOMIC DNA]</scope>
    <source>
        <strain evidence="2">Teg-2019</strain>
        <tissue evidence="2">Adductor muscle</tissue>
    </source>
</reference>
<dbReference type="PANTHER" id="PTHR46791">
    <property type="entry name" value="EXPRESSED PROTEIN"/>
    <property type="match status" value="1"/>
</dbReference>